<dbReference type="KEGG" id="dat:HRM2_14040"/>
<dbReference type="SUPFAM" id="SSF161098">
    <property type="entry name" value="MetI-like"/>
    <property type="match status" value="1"/>
</dbReference>
<keyword evidence="5 9" id="KW-0812">Transmembrane</keyword>
<dbReference type="Proteomes" id="UP000000442">
    <property type="component" value="Chromosome"/>
</dbReference>
<dbReference type="InterPro" id="IPR000515">
    <property type="entry name" value="MetI-like"/>
</dbReference>
<dbReference type="InterPro" id="IPR010065">
    <property type="entry name" value="AA_ABC_transptr_permease_3TM"/>
</dbReference>
<dbReference type="GO" id="GO:0006865">
    <property type="term" value="P:amino acid transport"/>
    <property type="evidence" value="ECO:0007669"/>
    <property type="project" value="UniProtKB-KW"/>
</dbReference>
<evidence type="ECO:0000256" key="4">
    <source>
        <dbReference type="ARBA" id="ARBA00022475"/>
    </source>
</evidence>
<dbReference type="HOGENOM" id="CLU_019602_1_1_7"/>
<dbReference type="GO" id="GO:0022857">
    <property type="term" value="F:transmembrane transporter activity"/>
    <property type="evidence" value="ECO:0007669"/>
    <property type="project" value="InterPro"/>
</dbReference>
<dbReference type="eggNOG" id="COG0765">
    <property type="taxonomic scope" value="Bacteria"/>
</dbReference>
<evidence type="ECO:0000256" key="9">
    <source>
        <dbReference type="RuleBase" id="RU363032"/>
    </source>
</evidence>
<sequence length="223" mass="24790">MVSFFNYAIEILPDMLSGAWVTIELSFVCITVGIIFGLILGVARVYSSKFIYWIVTAYVEFLRGTPCLLQLFFIYYGLGDMGLLLKPVLAAGLALGINTSVYQAEYFRGAIKSIKPGQMTAARAMGLGKWKAIRYIILPQALRLVIPSSSNEIIYMFKYTSVAFAVGVPELLSQADLTGAMNFRYFESYVVAAILYTIMVFVVAKIMAMIEKKVYIPGLQLSQ</sequence>
<keyword evidence="6" id="KW-0029">Amino-acid transport</keyword>
<evidence type="ECO:0000313" key="11">
    <source>
        <dbReference type="EMBL" id="ACN14513.1"/>
    </source>
</evidence>
<dbReference type="Gene3D" id="1.10.3720.10">
    <property type="entry name" value="MetI-like"/>
    <property type="match status" value="1"/>
</dbReference>
<evidence type="ECO:0000256" key="3">
    <source>
        <dbReference type="ARBA" id="ARBA00022448"/>
    </source>
</evidence>
<comment type="similarity">
    <text evidence="2">Belongs to the binding-protein-dependent transport system permease family. HisMQ subfamily.</text>
</comment>
<keyword evidence="7 9" id="KW-1133">Transmembrane helix</keyword>
<organism evidence="11 12">
    <name type="scientific">Desulforapulum autotrophicum (strain ATCC 43914 / DSM 3382 / VKM B-1955 / HRM2)</name>
    <name type="common">Desulfobacterium autotrophicum</name>
    <dbReference type="NCBI Taxonomy" id="177437"/>
    <lineage>
        <taxon>Bacteria</taxon>
        <taxon>Pseudomonadati</taxon>
        <taxon>Thermodesulfobacteriota</taxon>
        <taxon>Desulfobacteria</taxon>
        <taxon>Desulfobacterales</taxon>
        <taxon>Desulfobacteraceae</taxon>
        <taxon>Desulforapulum</taxon>
    </lineage>
</organism>
<dbReference type="CDD" id="cd06261">
    <property type="entry name" value="TM_PBP2"/>
    <property type="match status" value="1"/>
</dbReference>
<keyword evidence="12" id="KW-1185">Reference proteome</keyword>
<gene>
    <name evidence="11" type="primary">glnP2</name>
    <name evidence="11" type="ordered locus">HRM2_14040</name>
</gene>
<feature type="transmembrane region" description="Helical" evidence="9">
    <location>
        <begin position="20"/>
        <end position="43"/>
    </location>
</feature>
<keyword evidence="4" id="KW-1003">Cell membrane</keyword>
<dbReference type="AlphaFoldDB" id="C0Q9E9"/>
<dbReference type="Pfam" id="PF00528">
    <property type="entry name" value="BPD_transp_1"/>
    <property type="match status" value="1"/>
</dbReference>
<dbReference type="GO" id="GO:0043190">
    <property type="term" value="C:ATP-binding cassette (ABC) transporter complex"/>
    <property type="evidence" value="ECO:0007669"/>
    <property type="project" value="InterPro"/>
</dbReference>
<dbReference type="PANTHER" id="PTHR30614:SF0">
    <property type="entry name" value="L-CYSTINE TRANSPORT SYSTEM PERMEASE PROTEIN TCYL"/>
    <property type="match status" value="1"/>
</dbReference>
<dbReference type="InterPro" id="IPR035906">
    <property type="entry name" value="MetI-like_sf"/>
</dbReference>
<keyword evidence="8 9" id="KW-0472">Membrane</keyword>
<evidence type="ECO:0000256" key="8">
    <source>
        <dbReference type="ARBA" id="ARBA00023136"/>
    </source>
</evidence>
<dbReference type="STRING" id="177437.HRM2_14040"/>
<name>C0Q9E9_DESAH</name>
<dbReference type="EMBL" id="CP001087">
    <property type="protein sequence ID" value="ACN14513.1"/>
    <property type="molecule type" value="Genomic_DNA"/>
</dbReference>
<keyword evidence="3 9" id="KW-0813">Transport</keyword>
<evidence type="ECO:0000256" key="2">
    <source>
        <dbReference type="ARBA" id="ARBA00010072"/>
    </source>
</evidence>
<dbReference type="InterPro" id="IPR043429">
    <property type="entry name" value="ArtM/GltK/GlnP/TcyL/YhdX-like"/>
</dbReference>
<comment type="subcellular location">
    <subcellularLocation>
        <location evidence="1">Cell inner membrane</location>
        <topology evidence="1">Multi-pass membrane protein</topology>
    </subcellularLocation>
    <subcellularLocation>
        <location evidence="9">Cell membrane</location>
        <topology evidence="9">Multi-pass membrane protein</topology>
    </subcellularLocation>
</comment>
<accession>C0Q9E9</accession>
<evidence type="ECO:0000256" key="6">
    <source>
        <dbReference type="ARBA" id="ARBA00022970"/>
    </source>
</evidence>
<dbReference type="PROSITE" id="PS50928">
    <property type="entry name" value="ABC_TM1"/>
    <property type="match status" value="1"/>
</dbReference>
<evidence type="ECO:0000256" key="1">
    <source>
        <dbReference type="ARBA" id="ARBA00004429"/>
    </source>
</evidence>
<proteinExistence type="inferred from homology"/>
<feature type="transmembrane region" description="Helical" evidence="9">
    <location>
        <begin position="189"/>
        <end position="210"/>
    </location>
</feature>
<reference evidence="11 12" key="1">
    <citation type="journal article" date="2009" name="Environ. Microbiol.">
        <title>Genome sequence of Desulfobacterium autotrophicum HRM2, a marine sulfate reducer oxidizing organic carbon completely to carbon dioxide.</title>
        <authorList>
            <person name="Strittmatter A.W."/>
            <person name="Liesegang H."/>
            <person name="Rabus R."/>
            <person name="Decker I."/>
            <person name="Amann J."/>
            <person name="Andres S."/>
            <person name="Henne A."/>
            <person name="Fricke W.F."/>
            <person name="Martinez-Arias R."/>
            <person name="Bartels D."/>
            <person name="Goesmann A."/>
            <person name="Krause L."/>
            <person name="Puehler A."/>
            <person name="Klenk H.P."/>
            <person name="Richter M."/>
            <person name="Schuler M."/>
            <person name="Gloeckner F.O."/>
            <person name="Meyerdierks A."/>
            <person name="Gottschalk G."/>
            <person name="Amann R."/>
        </authorList>
    </citation>
    <scope>NUCLEOTIDE SEQUENCE [LARGE SCALE GENOMIC DNA]</scope>
    <source>
        <strain evidence="12">ATCC 43914 / DSM 3382 / HRM2</strain>
    </source>
</reference>
<dbReference type="OrthoDB" id="5365894at2"/>
<feature type="transmembrane region" description="Helical" evidence="9">
    <location>
        <begin position="84"/>
        <end position="102"/>
    </location>
</feature>
<dbReference type="RefSeq" id="WP_015903300.1">
    <property type="nucleotide sequence ID" value="NC_012108.1"/>
</dbReference>
<dbReference type="PANTHER" id="PTHR30614">
    <property type="entry name" value="MEMBRANE COMPONENT OF AMINO ACID ABC TRANSPORTER"/>
    <property type="match status" value="1"/>
</dbReference>
<feature type="domain" description="ABC transmembrane type-1" evidence="10">
    <location>
        <begin position="19"/>
        <end position="207"/>
    </location>
</feature>
<feature type="transmembrane region" description="Helical" evidence="9">
    <location>
        <begin position="50"/>
        <end position="78"/>
    </location>
</feature>
<evidence type="ECO:0000256" key="5">
    <source>
        <dbReference type="ARBA" id="ARBA00022692"/>
    </source>
</evidence>
<protein>
    <submittedName>
        <fullName evidence="11">GlnP2</fullName>
    </submittedName>
</protein>
<evidence type="ECO:0000256" key="7">
    <source>
        <dbReference type="ARBA" id="ARBA00022989"/>
    </source>
</evidence>
<evidence type="ECO:0000313" key="12">
    <source>
        <dbReference type="Proteomes" id="UP000000442"/>
    </source>
</evidence>
<dbReference type="NCBIfam" id="TIGR01726">
    <property type="entry name" value="HEQRo_perm_3TM"/>
    <property type="match status" value="1"/>
</dbReference>
<evidence type="ECO:0000259" key="10">
    <source>
        <dbReference type="PROSITE" id="PS50928"/>
    </source>
</evidence>